<evidence type="ECO:0000256" key="9">
    <source>
        <dbReference type="ARBA" id="ARBA00022777"/>
    </source>
</evidence>
<evidence type="ECO:0000256" key="10">
    <source>
        <dbReference type="ARBA" id="ARBA00022840"/>
    </source>
</evidence>
<evidence type="ECO:0000256" key="8">
    <source>
        <dbReference type="ARBA" id="ARBA00022741"/>
    </source>
</evidence>
<name>A0A158RAB5_TAEAS</name>
<dbReference type="InterPro" id="IPR000333">
    <property type="entry name" value="TGFB_receptor"/>
</dbReference>
<dbReference type="EC" id="2.7.11.30" evidence="3"/>
<feature type="domain" description="Protein kinase" evidence="14">
    <location>
        <begin position="1"/>
        <end position="375"/>
    </location>
</feature>
<evidence type="ECO:0000256" key="1">
    <source>
        <dbReference type="ARBA" id="ARBA00004479"/>
    </source>
</evidence>
<keyword evidence="7" id="KW-0732">Signal</keyword>
<dbReference type="InterPro" id="IPR000719">
    <property type="entry name" value="Prot_kinase_dom"/>
</dbReference>
<evidence type="ECO:0000259" key="14">
    <source>
        <dbReference type="PROSITE" id="PS50011"/>
    </source>
</evidence>
<keyword evidence="4" id="KW-0723">Serine/threonine-protein kinase</keyword>
<keyword evidence="9" id="KW-0418">Kinase</keyword>
<keyword evidence="6" id="KW-0812">Transmembrane</keyword>
<evidence type="ECO:0000256" key="7">
    <source>
        <dbReference type="ARBA" id="ARBA00022729"/>
    </source>
</evidence>
<evidence type="ECO:0000256" key="6">
    <source>
        <dbReference type="ARBA" id="ARBA00022692"/>
    </source>
</evidence>
<dbReference type="SUPFAM" id="SSF56112">
    <property type="entry name" value="Protein kinase-like (PK-like)"/>
    <property type="match status" value="1"/>
</dbReference>
<dbReference type="GO" id="GO:0004675">
    <property type="term" value="F:transmembrane receptor protein serine/threonine kinase activity"/>
    <property type="evidence" value="ECO:0007669"/>
    <property type="project" value="UniProtKB-EC"/>
</dbReference>
<dbReference type="InterPro" id="IPR011009">
    <property type="entry name" value="Kinase-like_dom_sf"/>
</dbReference>
<evidence type="ECO:0000256" key="11">
    <source>
        <dbReference type="ARBA" id="ARBA00022989"/>
    </source>
</evidence>
<evidence type="ECO:0000256" key="3">
    <source>
        <dbReference type="ARBA" id="ARBA00012401"/>
    </source>
</evidence>
<protein>
    <recommendedName>
        <fullName evidence="3">receptor protein serine/threonine kinase</fullName>
        <ecNumber evidence="3">2.7.11.30</ecNumber>
    </recommendedName>
</protein>
<reference evidence="15" key="1">
    <citation type="submission" date="2016-04" db="UniProtKB">
        <authorList>
            <consortium name="WormBaseParasite"/>
        </authorList>
    </citation>
    <scope>IDENTIFICATION</scope>
</reference>
<evidence type="ECO:0000256" key="5">
    <source>
        <dbReference type="ARBA" id="ARBA00022679"/>
    </source>
</evidence>
<dbReference type="Gene3D" id="1.10.510.10">
    <property type="entry name" value="Transferase(Phosphotransferase) domain 1"/>
    <property type="match status" value="1"/>
</dbReference>
<dbReference type="GO" id="GO:0071363">
    <property type="term" value="P:cellular response to growth factor stimulus"/>
    <property type="evidence" value="ECO:0007669"/>
    <property type="project" value="TreeGrafter"/>
</dbReference>
<dbReference type="PANTHER" id="PTHR23255">
    <property type="entry name" value="TRANSFORMING GROWTH FACTOR-BETA RECEPTOR TYPE I AND II"/>
    <property type="match status" value="1"/>
</dbReference>
<keyword evidence="10" id="KW-0067">ATP-binding</keyword>
<evidence type="ECO:0000313" key="15">
    <source>
        <dbReference type="WBParaSite" id="TASK_0000891701-mRNA-1"/>
    </source>
</evidence>
<dbReference type="GO" id="GO:0043235">
    <property type="term" value="C:receptor complex"/>
    <property type="evidence" value="ECO:0007669"/>
    <property type="project" value="TreeGrafter"/>
</dbReference>
<keyword evidence="12" id="KW-0472">Membrane</keyword>
<dbReference type="GO" id="GO:0005886">
    <property type="term" value="C:plasma membrane"/>
    <property type="evidence" value="ECO:0007669"/>
    <property type="project" value="TreeGrafter"/>
</dbReference>
<keyword evidence="5" id="KW-0808">Transferase</keyword>
<keyword evidence="13" id="KW-0675">Receptor</keyword>
<dbReference type="GO" id="GO:0005524">
    <property type="term" value="F:ATP binding"/>
    <property type="evidence" value="ECO:0007669"/>
    <property type="project" value="UniProtKB-KW"/>
</dbReference>
<accession>A0A158RAB5</accession>
<dbReference type="PROSITE" id="PS50011">
    <property type="entry name" value="PROTEIN_KINASE_DOM"/>
    <property type="match status" value="1"/>
</dbReference>
<evidence type="ECO:0000256" key="13">
    <source>
        <dbReference type="ARBA" id="ARBA00023170"/>
    </source>
</evidence>
<evidence type="ECO:0000256" key="4">
    <source>
        <dbReference type="ARBA" id="ARBA00022527"/>
    </source>
</evidence>
<dbReference type="WBParaSite" id="TASK_0000891701-mRNA-1">
    <property type="protein sequence ID" value="TASK_0000891701-mRNA-1"/>
    <property type="gene ID" value="TASK_0000891701"/>
</dbReference>
<comment type="subcellular location">
    <subcellularLocation>
        <location evidence="1">Membrane</location>
        <topology evidence="1">Single-pass type I membrane protein</topology>
    </subcellularLocation>
</comment>
<dbReference type="PANTHER" id="PTHR23255:SF71">
    <property type="entry name" value="RECEPTOR PROTEIN SERINE_THREONINE KINASE"/>
    <property type="match status" value="1"/>
</dbReference>
<organism evidence="15">
    <name type="scientific">Taenia asiatica</name>
    <name type="common">Asian tapeworm</name>
    <dbReference type="NCBI Taxonomy" id="60517"/>
    <lineage>
        <taxon>Eukaryota</taxon>
        <taxon>Metazoa</taxon>
        <taxon>Spiralia</taxon>
        <taxon>Lophotrochozoa</taxon>
        <taxon>Platyhelminthes</taxon>
        <taxon>Cestoda</taxon>
        <taxon>Eucestoda</taxon>
        <taxon>Cyclophyllidea</taxon>
        <taxon>Taeniidae</taxon>
        <taxon>Taenia</taxon>
    </lineage>
</organism>
<proteinExistence type="inferred from homology"/>
<keyword evidence="8" id="KW-0547">Nucleotide-binding</keyword>
<comment type="similarity">
    <text evidence="2">Belongs to the protein kinase superfamily. TKL Ser/Thr protein kinase family. TGFB receptor subfamily.</text>
</comment>
<sequence length="392" mass="43947">LVIYIICEFLPLSAKYEDEVVSVRLLPPTNAPMSVMLWKRLTYLHGKCVLRHSCLSGIKAADVCLLTDLRNCIMPPSTPDSVPTNTICAFIISEFYPWGSLFNFMRQNAPTEFPHTTSALTFVLRALIDIVNGITFLHTDMTGTRGRPALAHRNICLENLYLKVDGGICIGGLEYAICAPPSPLPLSPEQLMQTFNAHLREWSAAHLPTQSTFACSNALTDGDLRSPIASVPLFPDWWPVCGLQVGHPTYMAPEIMEETLFPFCFESHKRADIYALGIAIWEITTWALGQSVGRFWVSRDADIPTAKEMVCVKGQRPRLPILSGEINTLGPLQLSEVTEWRRVSDFFENLLPECWNHDPEARLSALRIKKDLTKLKTETSDKTKESEICLPQ</sequence>
<dbReference type="STRING" id="60517.A0A158RAB5"/>
<evidence type="ECO:0000256" key="12">
    <source>
        <dbReference type="ARBA" id="ARBA00023136"/>
    </source>
</evidence>
<evidence type="ECO:0000256" key="2">
    <source>
        <dbReference type="ARBA" id="ARBA00009605"/>
    </source>
</evidence>
<keyword evidence="11" id="KW-1133">Transmembrane helix</keyword>
<dbReference type="AlphaFoldDB" id="A0A158RAB5"/>